<dbReference type="AlphaFoldDB" id="A0A6A6YGI6"/>
<dbReference type="Proteomes" id="UP000504636">
    <property type="component" value="Unplaced"/>
</dbReference>
<dbReference type="OrthoDB" id="10057496at2759"/>
<name>A0A6A6YGI6_9PEZI</name>
<reference evidence="3" key="3">
    <citation type="submission" date="2025-04" db="UniProtKB">
        <authorList>
            <consortium name="RefSeq"/>
        </authorList>
    </citation>
    <scope>IDENTIFICATION</scope>
    <source>
        <strain evidence="3">CBS 304.34</strain>
    </source>
</reference>
<gene>
    <name evidence="1 3" type="ORF">BDZ99DRAFT_62698</name>
</gene>
<dbReference type="RefSeq" id="XP_033574652.1">
    <property type="nucleotide sequence ID" value="XM_033728778.1"/>
</dbReference>
<evidence type="ECO:0000313" key="2">
    <source>
        <dbReference type="Proteomes" id="UP000504636"/>
    </source>
</evidence>
<protein>
    <submittedName>
        <fullName evidence="1 3">Uncharacterized protein</fullName>
    </submittedName>
</protein>
<keyword evidence="2" id="KW-1185">Reference proteome</keyword>
<evidence type="ECO:0000313" key="1">
    <source>
        <dbReference type="EMBL" id="KAF2807688.1"/>
    </source>
</evidence>
<reference evidence="1 3" key="1">
    <citation type="journal article" date="2020" name="Stud. Mycol.">
        <title>101 Dothideomycetes genomes: a test case for predicting lifestyles and emergence of pathogens.</title>
        <authorList>
            <person name="Haridas S."/>
            <person name="Albert R."/>
            <person name="Binder M."/>
            <person name="Bloem J."/>
            <person name="Labutti K."/>
            <person name="Salamov A."/>
            <person name="Andreopoulos B."/>
            <person name="Baker S."/>
            <person name="Barry K."/>
            <person name="Bills G."/>
            <person name="Bluhm B."/>
            <person name="Cannon C."/>
            <person name="Castanera R."/>
            <person name="Culley D."/>
            <person name="Daum C."/>
            <person name="Ezra D."/>
            <person name="Gonzalez J."/>
            <person name="Henrissat B."/>
            <person name="Kuo A."/>
            <person name="Liang C."/>
            <person name="Lipzen A."/>
            <person name="Lutzoni F."/>
            <person name="Magnuson J."/>
            <person name="Mondo S."/>
            <person name="Nolan M."/>
            <person name="Ohm R."/>
            <person name="Pangilinan J."/>
            <person name="Park H.-J."/>
            <person name="Ramirez L."/>
            <person name="Alfaro M."/>
            <person name="Sun H."/>
            <person name="Tritt A."/>
            <person name="Yoshinaga Y."/>
            <person name="Zwiers L.-H."/>
            <person name="Turgeon B."/>
            <person name="Goodwin S."/>
            <person name="Spatafora J."/>
            <person name="Crous P."/>
            <person name="Grigoriev I."/>
        </authorList>
    </citation>
    <scope>NUCLEOTIDE SEQUENCE</scope>
    <source>
        <strain evidence="1 3">CBS 304.34</strain>
    </source>
</reference>
<proteinExistence type="predicted"/>
<reference evidence="3" key="2">
    <citation type="submission" date="2020-04" db="EMBL/GenBank/DDBJ databases">
        <authorList>
            <consortium name="NCBI Genome Project"/>
        </authorList>
    </citation>
    <scope>NUCLEOTIDE SEQUENCE</scope>
    <source>
        <strain evidence="3">CBS 304.34</strain>
    </source>
</reference>
<sequence length="260" mass="28139">MSWGFQPNRGMLNLGNNPHLITPEDFPPSMPPEAYFGAPALPFPMPAAPMAFGPPLAIGIAGPPLTFAPPPATFGMPVPMPIQLGGPPPMMAPPPMQFGPPMPQPPHGGHIPPAWVANNLGGPPATIPNMPNEGSNLHFPGGRQPGYNILFSKEYCSIHVFVMDNPPWADDANTNQAEVQKFHADCNWNVKQLMEALRPGQDCSAWAITEVVEKGDGKWARGSTFVYTSERAGFPLTVVGWTKNRRDGDKGAVWVWMHKP</sequence>
<dbReference type="EMBL" id="MU003704">
    <property type="protein sequence ID" value="KAF2807688.1"/>
    <property type="molecule type" value="Genomic_DNA"/>
</dbReference>
<organism evidence="1">
    <name type="scientific">Mytilinidion resinicola</name>
    <dbReference type="NCBI Taxonomy" id="574789"/>
    <lineage>
        <taxon>Eukaryota</taxon>
        <taxon>Fungi</taxon>
        <taxon>Dikarya</taxon>
        <taxon>Ascomycota</taxon>
        <taxon>Pezizomycotina</taxon>
        <taxon>Dothideomycetes</taxon>
        <taxon>Pleosporomycetidae</taxon>
        <taxon>Mytilinidiales</taxon>
        <taxon>Mytilinidiaceae</taxon>
        <taxon>Mytilinidion</taxon>
    </lineage>
</organism>
<evidence type="ECO:0000313" key="3">
    <source>
        <dbReference type="RefSeq" id="XP_033574652.1"/>
    </source>
</evidence>
<accession>A0A6A6YGI6</accession>
<dbReference type="GeneID" id="54469671"/>